<evidence type="ECO:0000313" key="3">
    <source>
        <dbReference type="Proteomes" id="UP000185628"/>
    </source>
</evidence>
<dbReference type="OrthoDB" id="9810372at2"/>
<evidence type="ECO:0000256" key="1">
    <source>
        <dbReference type="ARBA" id="ARBA00006479"/>
    </source>
</evidence>
<comment type="caution">
    <text evidence="2">The sequence shown here is derived from an EMBL/GenBank/DDBJ whole genome shotgun (WGS) entry which is preliminary data.</text>
</comment>
<dbReference type="EMBL" id="MQVR01000066">
    <property type="protein sequence ID" value="OKL53362.1"/>
    <property type="molecule type" value="Genomic_DNA"/>
</dbReference>
<dbReference type="SUPFAM" id="SSF53067">
    <property type="entry name" value="Actin-like ATPase domain"/>
    <property type="match status" value="1"/>
</dbReference>
<reference evidence="3" key="1">
    <citation type="submission" date="2016-12" db="EMBL/GenBank/DDBJ databases">
        <authorList>
            <person name="Meng X."/>
        </authorList>
    </citation>
    <scope>NUCLEOTIDE SEQUENCE [LARGE SCALE GENOMIC DNA]</scope>
    <source>
        <strain evidence="3">DSM 19116</strain>
    </source>
</reference>
<dbReference type="SUPFAM" id="SSF46785">
    <property type="entry name" value="Winged helix' DNA-binding domain"/>
    <property type="match status" value="1"/>
</dbReference>
<dbReference type="RefSeq" id="WP_073717177.1">
    <property type="nucleotide sequence ID" value="NZ_MQVR01000066.1"/>
</dbReference>
<dbReference type="Pfam" id="PF00480">
    <property type="entry name" value="ROK"/>
    <property type="match status" value="1"/>
</dbReference>
<gene>
    <name evidence="2" type="ORF">BSZ39_09910</name>
</gene>
<dbReference type="PANTHER" id="PTHR18964:SF173">
    <property type="entry name" value="GLUCOKINASE"/>
    <property type="match status" value="1"/>
</dbReference>
<accession>A0A1Q5Q0Z1</accession>
<dbReference type="Proteomes" id="UP000185628">
    <property type="component" value="Unassembled WGS sequence"/>
</dbReference>
<dbReference type="InterPro" id="IPR036390">
    <property type="entry name" value="WH_DNA-bd_sf"/>
</dbReference>
<dbReference type="InterPro" id="IPR036388">
    <property type="entry name" value="WH-like_DNA-bd_sf"/>
</dbReference>
<evidence type="ECO:0000313" key="2">
    <source>
        <dbReference type="EMBL" id="OKL53362.1"/>
    </source>
</evidence>
<name>A0A1Q5Q0Z1_9ACTO</name>
<evidence type="ECO:0008006" key="4">
    <source>
        <dbReference type="Google" id="ProtNLM"/>
    </source>
</evidence>
<dbReference type="Gene3D" id="1.10.10.10">
    <property type="entry name" value="Winged helix-like DNA-binding domain superfamily/Winged helix DNA-binding domain"/>
    <property type="match status" value="1"/>
</dbReference>
<dbReference type="InterPro" id="IPR000600">
    <property type="entry name" value="ROK"/>
</dbReference>
<dbReference type="InterPro" id="IPR043129">
    <property type="entry name" value="ATPase_NBD"/>
</dbReference>
<dbReference type="AlphaFoldDB" id="A0A1Q5Q0Z1"/>
<dbReference type="Gene3D" id="3.30.420.40">
    <property type="match status" value="2"/>
</dbReference>
<keyword evidence="3" id="KW-1185">Reference proteome</keyword>
<protein>
    <recommendedName>
        <fullName evidence="4">Sugar kinase of the NBD/HSP70 family, may contain an N-terminal HTH domain</fullName>
    </recommendedName>
</protein>
<comment type="similarity">
    <text evidence="1">Belongs to the ROK (NagC/XylR) family.</text>
</comment>
<sequence>MSLVDTGPPVNQDLTDQALELITRGLVTSRTDLRHELQISASTASNIVRALIARGDVVEDGMTASTGGRPAVALRSTKRPELIALAEVGTSHVRLGFSSNHGDIGHTSEIPLDLSGPPSDALKTIVKAWHRVATSEFPDHPGIDQCALALPGPVRLSDQRVINPSRMPGWHGVDVVSLLSDIAEVPAVVDNDARAGARGEAARREGEFSQFIYVKAGSGIGASLAIDGEPFSGAFGMAGDLAHTPVGPKQEVYCACGKVGCLEILASGAAIRRTLSDQGEQVTSMLDIIQGAQQGNPIFTSAIRQAGTLVGLALAPLVNFLNPAAVILGGSLSSISSFKASARAALYDQCLPMSSENLAIVTSLTGPDAALHGLAELARTSLPSSG</sequence>
<dbReference type="PANTHER" id="PTHR18964">
    <property type="entry name" value="ROK (REPRESSOR, ORF, KINASE) FAMILY"/>
    <property type="match status" value="1"/>
</dbReference>
<proteinExistence type="inferred from homology"/>
<organism evidence="2 3">
    <name type="scientific">Bowdeniella nasicola</name>
    <dbReference type="NCBI Taxonomy" id="208480"/>
    <lineage>
        <taxon>Bacteria</taxon>
        <taxon>Bacillati</taxon>
        <taxon>Actinomycetota</taxon>
        <taxon>Actinomycetes</taxon>
        <taxon>Actinomycetales</taxon>
        <taxon>Actinomycetaceae</taxon>
        <taxon>Bowdeniella</taxon>
    </lineage>
</organism>